<dbReference type="InterPro" id="IPR001739">
    <property type="entry name" value="Methyl_CpG_DNA-bd"/>
</dbReference>
<feature type="compositionally biased region" description="Polar residues" evidence="1">
    <location>
        <begin position="2295"/>
        <end position="2316"/>
    </location>
</feature>
<feature type="region of interest" description="Disordered" evidence="1">
    <location>
        <begin position="1615"/>
        <end position="1660"/>
    </location>
</feature>
<feature type="compositionally biased region" description="Polar residues" evidence="1">
    <location>
        <begin position="1"/>
        <end position="10"/>
    </location>
</feature>
<feature type="compositionally biased region" description="Low complexity" evidence="1">
    <location>
        <begin position="27"/>
        <end position="40"/>
    </location>
</feature>
<feature type="compositionally biased region" description="Polar residues" evidence="1">
    <location>
        <begin position="1216"/>
        <end position="1245"/>
    </location>
</feature>
<feature type="compositionally biased region" description="Low complexity" evidence="1">
    <location>
        <begin position="2183"/>
        <end position="2195"/>
    </location>
</feature>
<feature type="compositionally biased region" description="Polar residues" evidence="1">
    <location>
        <begin position="565"/>
        <end position="584"/>
    </location>
</feature>
<feature type="region of interest" description="Disordered" evidence="1">
    <location>
        <begin position="1"/>
        <end position="40"/>
    </location>
</feature>
<dbReference type="Proteomes" id="UP001430953">
    <property type="component" value="Unassembled WGS sequence"/>
</dbReference>
<protein>
    <recommendedName>
        <fullName evidence="2">MBD domain-containing protein</fullName>
    </recommendedName>
</protein>
<feature type="compositionally biased region" description="Polar residues" evidence="1">
    <location>
        <begin position="1170"/>
        <end position="1188"/>
    </location>
</feature>
<sequence length="2592" mass="279731">MAGKSEQPSTLPAPPSHGHQHQHHHQQQQQQQQQSHLSQQQQTIQQNSVLVYVSGENLAYATAVGQNVAATAATAIAVGYQSQQQQQQQQTTTQYAGILQASQVATAQAVTTTFPAKTAVYCADDSGGVNVGNAIAPSTPAIGCCRLKTSLETTTTVAVAAAASTGADGCESGHAPSLASNEDEEDYSMLYQQASLDHSTTVCATSTTTIMARVDKRVSENGERVAADGHGGDPMVSGAKTYQTARLRHASDAYSARMASEYNVATNSSRIVGRSNPGDIGLLGGDDDCVAYGTPSSAGVVLQNAGEQQAVTVNADDKSRQQDGFDQQAATSASATLAAAVISVGDGSVGVGGSVASGGCDSVRSDESSVTTYSSLSSPDESQGHQQPGQHDSGMPNSNHPGGASACAQQAARQQPPSRVNGSNNNGAQHNAVVLTMHSSAVVTQQQHKQQQQLSAISVPRGWKRICSNGAIIYISPNSTALGSLDQLKEYLTTVGTCKCGLECPLRPEQVFNFDPKVATRPWSPDQGKTREMTKLCNHKRKLLLPAAAASPVASCTPAVSSSTLSSGPTTASIHANADSPTSSDKTRKDGHSKKKKRKLGSIGGIYSGVSVSQLLAQRERAIAAVAASGVQGSPVPNGSQVWPIAIPNLQVQQNGQQICHQSLSSPSQNHDVSSCTRNPQQRLNQHNMSNMLMGNPLIMNQQGTNFNNMSQQQQQLLQQQHQQLIIQQQQHQQQQLIQHHISQQPQQQQSQQLSALSHQQQLQHMQILQQQQQQEQHQNTVVNQLAQQQAPHYINQLNQQSLHVMQQSQQQQQQQMHLQQIQKHNMQQQLVQEVDQQQSTNYNNTQHSVENYVHHMQSSQVPNQALHPQLHQLQHQMQSQQPQQNQHAMQSQSTDHFQMQIQQQLQQQHQQQMSQVCFQPQYSNQQLNHHSADIMQQQTGSTVMTNINTIDIQNRHNRTPSIDEDINAKHLQQQQQQHQQQQLLLHNHSMQRNHVVQNGSLQNNSHENVQRMYTQNQVQYLTRNFDPSKGSNTDAKMGHQQQFLTNHTGRSPNTSHVVEVQQSGMGPNGQSGNMHFNNRTPPWQQQNRAAVASHQSSATVQNINCNSFDRVPPLHHHIPQPSNWTDETARKKAKSNKIIVKKQRQHGELSRTNNGLDHSTPSPVDEFSENNQQNNGQINSTFNNSGPSFLEDPSGYLAQQTALLNSTISRQTGVSSSQVSMLNNNSKTSSQTSHGMHVSNTYIPQSKPSSIASPTSTSSFASVKNHATSPVVVHSSMTPTSSSGTDSENSPCQGCVTNADTQSYIQDQYKQQMQRQYLMHTDQREDPVTSSTFGERYQTNNQPQTDSRPIQGGTVSTSHGSPIGTNSPANSDTPAASTPGISQPATPQSLISSQPATPHSYSQPPTPHSHVSGQMSSQTLTPQAQQQLSQSLIGGNIQEQRSETPSSGTMSSSGIPPSTSPSQTSSSASDNLTSQVKRQVTRQNSLDGYQPHPHTVNTVSRIPVNTFNGTSSVITTMASGHTVSSNTITSVLAGRANTATVSINTPSAIPNLAIPCLLPNKSQHQTQSTMLTNMPNTPVTTHSSIPLSQSSMISVSKSPLEMVQSVVSSIQVPQTSTNSSLQPQMQQQQHQQQQQQHHNHQQQQQQQQPQPQQQQHPQANVQVHNVLTSGGILKHPAGSTLPPGHILVSSGGQLIMASTGSTINGVMAPPPPKIISNANSMPPLSVSPMVTSVTGAVSQVIPAVGVAQQVIGQPTVLVNTIQTPVLIQPGVMTMDSIGQNVQIPHLTVATGNVIQNTQSIIDANQDVSRTVAANQGMTVNRQPALLSPEPTITKKKSYKKRKGNSQTVASMLHIASSQQNTGMLMQSQSNFAQQNFQTQSIGGPMLQALTIVPGKAGAPAQLVMNGQTGATSAQFNAQQIITNPQPAQQINLLQPVNLLNGATGMVQNFPTIQQFIVPGLGSMVMSADGTATLLQDTGNIGMQLQIQNVNGQNVLTPVQSHSGIFNPSQSILAAGPAGMVIRAPQATSGKIIQQHSPGTQFLSPNSGQFLVNGTTSFGNQLSPIVANVSPNQQVTFNASQVRPSNMQGQQEFIQMNGQTLMVPCATTQNIAVSSASNQQNTTFVQQNTTIVQQQTTMVSNNQIPNFQSAASNGGQTVDPSLNLDHNQSYILSSGMIQGKTASSSPKSGINSPSSDQNVEQQQYVLASSSTTVVEKTAQQNEQHSPLMARHSVSTQTAGNQTNVAQSAMMRQGSPPDTTTHSPGNSQRSNSPAVDTTTHGAASPAPPITARHHSSSTPMVHCVSSSEPDSGDTQVASEDWRIQGIATKEITLNQPSLHGKTYVESTVTTGIQVGTHVEQVNHHLTVIDMHQPADTTHPENTYADSQEHMDTSSPNHSINSDTMDHSAVEDQLSVSKEMTDVPYSEIEINPLSIISHGHYQPILYHGQHYVPNANVYRQQTLVPDHAHYTMLPHINGKFNDKSCVDNNRVGTEIVQHVMEQDEIEQNSEEKLLERPNADVSYCPQNVGYPQKFIDIGPSGLYPHLYNYRSDPNGIAVVNYTPNKQAYINPYVYNPFIYDAQDDDEESDSSSDE</sequence>
<evidence type="ECO:0000259" key="2">
    <source>
        <dbReference type="PROSITE" id="PS50982"/>
    </source>
</evidence>
<dbReference type="GO" id="GO:0003682">
    <property type="term" value="F:chromatin binding"/>
    <property type="evidence" value="ECO:0007669"/>
    <property type="project" value="TreeGrafter"/>
</dbReference>
<reference evidence="3 4" key="1">
    <citation type="submission" date="2023-03" db="EMBL/GenBank/DDBJ databases">
        <title>High recombination rates correlate with genetic variation in Cardiocondyla obscurior ants.</title>
        <authorList>
            <person name="Errbii M."/>
        </authorList>
    </citation>
    <scope>NUCLEOTIDE SEQUENCE [LARGE SCALE GENOMIC DNA]</scope>
    <source>
        <strain evidence="3">Alpha-2009</strain>
        <tissue evidence="3">Whole body</tissue>
    </source>
</reference>
<comment type="caution">
    <text evidence="3">The sequence shown here is derived from an EMBL/GenBank/DDBJ whole genome shotgun (WGS) entry which is preliminary data.</text>
</comment>
<evidence type="ECO:0000313" key="4">
    <source>
        <dbReference type="Proteomes" id="UP001430953"/>
    </source>
</evidence>
<evidence type="ECO:0000256" key="1">
    <source>
        <dbReference type="SAM" id="MobiDB-lite"/>
    </source>
</evidence>
<feature type="compositionally biased region" description="Polar residues" evidence="1">
    <location>
        <begin position="1276"/>
        <end position="1295"/>
    </location>
</feature>
<feature type="compositionally biased region" description="Polar residues" evidence="1">
    <location>
        <begin position="1151"/>
        <end position="1163"/>
    </location>
</feature>
<feature type="region of interest" description="Disordered" evidence="1">
    <location>
        <begin position="1119"/>
        <end position="1194"/>
    </location>
</feature>
<feature type="compositionally biased region" description="Polar residues" evidence="1">
    <location>
        <begin position="2255"/>
        <end position="2280"/>
    </location>
</feature>
<dbReference type="PANTHER" id="PTHR16112">
    <property type="entry name" value="METHYL-CPG BINDING PROTEIN, DROSOPHILA"/>
    <property type="match status" value="1"/>
</dbReference>
<feature type="region of interest" description="Disordered" evidence="1">
    <location>
        <begin position="872"/>
        <end position="906"/>
    </location>
</feature>
<feature type="compositionally biased region" description="Basic residues" evidence="1">
    <location>
        <begin position="591"/>
        <end position="600"/>
    </location>
</feature>
<dbReference type="EMBL" id="JADYXP020000004">
    <property type="protein sequence ID" value="KAL0125613.1"/>
    <property type="molecule type" value="Genomic_DNA"/>
</dbReference>
<feature type="compositionally biased region" description="Low complexity" evidence="1">
    <location>
        <begin position="1615"/>
        <end position="1659"/>
    </location>
</feature>
<proteinExistence type="predicted"/>
<accession>A0AAW2GDI8</accession>
<feature type="compositionally biased region" description="Low complexity" evidence="1">
    <location>
        <begin position="1247"/>
        <end position="1263"/>
    </location>
</feature>
<feature type="region of interest" description="Disordered" evidence="1">
    <location>
        <begin position="357"/>
        <end position="428"/>
    </location>
</feature>
<feature type="compositionally biased region" description="Polar residues" evidence="1">
    <location>
        <begin position="379"/>
        <end position="400"/>
    </location>
</feature>
<feature type="compositionally biased region" description="Polar residues" evidence="1">
    <location>
        <begin position="1329"/>
        <end position="1440"/>
    </location>
</feature>
<dbReference type="GO" id="GO:0003677">
    <property type="term" value="F:DNA binding"/>
    <property type="evidence" value="ECO:0007669"/>
    <property type="project" value="InterPro"/>
</dbReference>
<organism evidence="3 4">
    <name type="scientific">Cardiocondyla obscurior</name>
    <dbReference type="NCBI Taxonomy" id="286306"/>
    <lineage>
        <taxon>Eukaryota</taxon>
        <taxon>Metazoa</taxon>
        <taxon>Ecdysozoa</taxon>
        <taxon>Arthropoda</taxon>
        <taxon>Hexapoda</taxon>
        <taxon>Insecta</taxon>
        <taxon>Pterygota</taxon>
        <taxon>Neoptera</taxon>
        <taxon>Endopterygota</taxon>
        <taxon>Hymenoptera</taxon>
        <taxon>Apocrita</taxon>
        <taxon>Aculeata</taxon>
        <taxon>Formicoidea</taxon>
        <taxon>Formicidae</taxon>
        <taxon>Myrmicinae</taxon>
        <taxon>Cardiocondyla</taxon>
    </lineage>
</organism>
<keyword evidence="4" id="KW-1185">Reference proteome</keyword>
<dbReference type="GO" id="GO:0005634">
    <property type="term" value="C:nucleus"/>
    <property type="evidence" value="ECO:0007669"/>
    <property type="project" value="TreeGrafter"/>
</dbReference>
<dbReference type="PANTHER" id="PTHR16112:SF16">
    <property type="entry name" value="SIX-BANDED, ISOFORM H"/>
    <property type="match status" value="1"/>
</dbReference>
<gene>
    <name evidence="3" type="ORF">PUN28_004600</name>
</gene>
<feature type="compositionally biased region" description="Basic residues" evidence="1">
    <location>
        <begin position="1132"/>
        <end position="1145"/>
    </location>
</feature>
<name>A0AAW2GDI8_9HYME</name>
<feature type="region of interest" description="Disordered" evidence="1">
    <location>
        <begin position="2178"/>
        <end position="2202"/>
    </location>
</feature>
<feature type="compositionally biased region" description="Polar residues" evidence="1">
    <location>
        <begin position="1471"/>
        <end position="1488"/>
    </location>
</feature>
<dbReference type="GO" id="GO:0010369">
    <property type="term" value="C:chromocenter"/>
    <property type="evidence" value="ECO:0007669"/>
    <property type="project" value="TreeGrafter"/>
</dbReference>
<dbReference type="PROSITE" id="PS50982">
    <property type="entry name" value="MBD"/>
    <property type="match status" value="1"/>
</dbReference>
<feature type="domain" description="MBD" evidence="2">
    <location>
        <begin position="449"/>
        <end position="519"/>
    </location>
</feature>
<feature type="compositionally biased region" description="Low complexity" evidence="1">
    <location>
        <begin position="368"/>
        <end position="378"/>
    </location>
</feature>
<feature type="region of interest" description="Disordered" evidence="1">
    <location>
        <begin position="2375"/>
        <end position="2406"/>
    </location>
</feature>
<evidence type="ECO:0000313" key="3">
    <source>
        <dbReference type="EMBL" id="KAL0125613.1"/>
    </source>
</evidence>
<feature type="region of interest" description="Disordered" evidence="1">
    <location>
        <begin position="1216"/>
        <end position="1295"/>
    </location>
</feature>
<feature type="compositionally biased region" description="Low complexity" evidence="1">
    <location>
        <begin position="404"/>
        <end position="419"/>
    </location>
</feature>
<feature type="compositionally biased region" description="Low complexity" evidence="1">
    <location>
        <begin position="1444"/>
        <end position="1470"/>
    </location>
</feature>
<feature type="region of interest" description="Disordered" evidence="1">
    <location>
        <begin position="2246"/>
        <end position="2316"/>
    </location>
</feature>
<feature type="region of interest" description="Disordered" evidence="1">
    <location>
        <begin position="1323"/>
        <end position="1499"/>
    </location>
</feature>
<feature type="region of interest" description="Disordered" evidence="1">
    <location>
        <begin position="560"/>
        <end position="600"/>
    </location>
</feature>
<dbReference type="SMART" id="SM00391">
    <property type="entry name" value="MBD"/>
    <property type="match status" value="1"/>
</dbReference>
<feature type="compositionally biased region" description="Polar residues" evidence="1">
    <location>
        <begin position="2391"/>
        <end position="2401"/>
    </location>
</feature>